<dbReference type="Pfam" id="PF04408">
    <property type="entry name" value="WHD_HA2"/>
    <property type="match status" value="1"/>
</dbReference>
<evidence type="ECO:0000256" key="2">
    <source>
        <dbReference type="ARBA" id="ARBA00022806"/>
    </source>
</evidence>
<reference evidence="5 6" key="1">
    <citation type="submission" date="2020-11" db="EMBL/GenBank/DDBJ databases">
        <title>Complete genome sequence for Salinimonas sp. strain G2-b.</title>
        <authorList>
            <person name="Park S.-J."/>
        </authorList>
    </citation>
    <scope>NUCLEOTIDE SEQUENCE [LARGE SCALE GENOMIC DNA]</scope>
    <source>
        <strain evidence="5 6">G2-b</strain>
    </source>
</reference>
<keyword evidence="6" id="KW-1185">Reference proteome</keyword>
<evidence type="ECO:0000256" key="1">
    <source>
        <dbReference type="ARBA" id="ARBA00022801"/>
    </source>
</evidence>
<keyword evidence="2" id="KW-0547">Nucleotide-binding</keyword>
<dbReference type="RefSeq" id="WP_195810551.1">
    <property type="nucleotide sequence ID" value="NZ_CP064795.1"/>
</dbReference>
<dbReference type="KEGG" id="smaa:IT774_15410"/>
<dbReference type="AlphaFoldDB" id="A0A7S9HDD4"/>
<evidence type="ECO:0000259" key="4">
    <source>
        <dbReference type="SMART" id="SM00847"/>
    </source>
</evidence>
<name>A0A7S9HDD4_9ALTE</name>
<dbReference type="InterPro" id="IPR007502">
    <property type="entry name" value="Helicase-assoc_dom"/>
</dbReference>
<accession>A0A7S9HDD4</accession>
<keyword evidence="2" id="KW-0347">Helicase</keyword>
<feature type="domain" description="Helicase-associated" evidence="4">
    <location>
        <begin position="35"/>
        <end position="132"/>
    </location>
</feature>
<dbReference type="PANTHER" id="PTHR43519:SF1">
    <property type="entry name" value="ATP-DEPENDENT RNA HELICASE HRPB"/>
    <property type="match status" value="1"/>
</dbReference>
<dbReference type="InterPro" id="IPR048333">
    <property type="entry name" value="HA2_WH"/>
</dbReference>
<dbReference type="SMART" id="SM00847">
    <property type="entry name" value="HA2"/>
    <property type="match status" value="1"/>
</dbReference>
<dbReference type="EMBL" id="CP064795">
    <property type="protein sequence ID" value="QPG05461.1"/>
    <property type="molecule type" value="Genomic_DNA"/>
</dbReference>
<sequence length="477" mass="53775">MLEDITPLMLETLAWGSRIEDLALLDIPSAAQCEAARTVLQQLGATDPQHQLTAYGRRLALLPCHPRLGHMLLQAHQYKHAGSSPLLQAAVWVAALAQDSVKPKAETTVRETLMNLEHHQYQRLQRQASRYLHQLEPGLALASPKTLSSREIGVAVALAYTDLIAYQTDHSQYKLASGKGATVAPLLAGSPWLAVLNGQQRDGKMVVSLAEPIAQTEVESWFAARFHQTEKVGYNRVQQRMEARQVNRFAAIELASKPLPAPTPKHLTRAWRTYLQNLPVAEWPLEPRALQWLQRLALAHRLHLPQPQAFDEPQAWPDSDNPLALIEPTVLDRALSRCRTWRQLSELGWEQRLQQSLPWPMQQALDTLLPVRYTVPSGQQHPLDYQSDGQVVLAVRMQEMYGQTEVIRVAQGRQNVVVSLLSPAGRPLQMTADLGQFWQGSYQEIKKEMKGRYPKHFWPDDPASATPTTRTKRAMQQ</sequence>
<protein>
    <recommendedName>
        <fullName evidence="4">Helicase-associated domain-containing protein</fullName>
    </recommendedName>
</protein>
<dbReference type="Proteomes" id="UP000595095">
    <property type="component" value="Chromosome"/>
</dbReference>
<dbReference type="PANTHER" id="PTHR43519">
    <property type="entry name" value="ATP-DEPENDENT RNA HELICASE HRPB"/>
    <property type="match status" value="1"/>
</dbReference>
<proteinExistence type="predicted"/>
<evidence type="ECO:0000313" key="6">
    <source>
        <dbReference type="Proteomes" id="UP000595095"/>
    </source>
</evidence>
<evidence type="ECO:0000313" key="5">
    <source>
        <dbReference type="EMBL" id="QPG05461.1"/>
    </source>
</evidence>
<dbReference type="GO" id="GO:0016787">
    <property type="term" value="F:hydrolase activity"/>
    <property type="evidence" value="ECO:0007669"/>
    <property type="project" value="UniProtKB-KW"/>
</dbReference>
<dbReference type="GO" id="GO:0004386">
    <property type="term" value="F:helicase activity"/>
    <property type="evidence" value="ECO:0007669"/>
    <property type="project" value="UniProtKB-KW"/>
</dbReference>
<feature type="region of interest" description="Disordered" evidence="3">
    <location>
        <begin position="453"/>
        <end position="477"/>
    </location>
</feature>
<keyword evidence="2" id="KW-0067">ATP-binding</keyword>
<dbReference type="InterPro" id="IPR013689">
    <property type="entry name" value="RNA_helicase_ATP-dep_HrpB_C"/>
</dbReference>
<keyword evidence="1" id="KW-0378">Hydrolase</keyword>
<evidence type="ECO:0000256" key="3">
    <source>
        <dbReference type="SAM" id="MobiDB-lite"/>
    </source>
</evidence>
<organism evidence="5 6">
    <name type="scientific">Salinimonas marina</name>
    <dbReference type="NCBI Taxonomy" id="2785918"/>
    <lineage>
        <taxon>Bacteria</taxon>
        <taxon>Pseudomonadati</taxon>
        <taxon>Pseudomonadota</taxon>
        <taxon>Gammaproteobacteria</taxon>
        <taxon>Alteromonadales</taxon>
        <taxon>Alteromonadaceae</taxon>
        <taxon>Alteromonas/Salinimonas group</taxon>
        <taxon>Salinimonas</taxon>
    </lineage>
</organism>
<dbReference type="Gene3D" id="1.20.120.1080">
    <property type="match status" value="1"/>
</dbReference>
<dbReference type="Pfam" id="PF08482">
    <property type="entry name" value="HrpB_C"/>
    <property type="match status" value="1"/>
</dbReference>
<gene>
    <name evidence="5" type="ORF">IT774_15410</name>
</gene>